<dbReference type="CDD" id="cd00383">
    <property type="entry name" value="trans_reg_C"/>
    <property type="match status" value="1"/>
</dbReference>
<organism evidence="4 5">
    <name type="scientific">Mesorhizobium hawassense</name>
    <dbReference type="NCBI Taxonomy" id="1209954"/>
    <lineage>
        <taxon>Bacteria</taxon>
        <taxon>Pseudomonadati</taxon>
        <taxon>Pseudomonadota</taxon>
        <taxon>Alphaproteobacteria</taxon>
        <taxon>Hyphomicrobiales</taxon>
        <taxon>Phyllobacteriaceae</taxon>
        <taxon>Mesorhizobium</taxon>
    </lineage>
</organism>
<accession>A0A330H214</accession>
<keyword evidence="1 2" id="KW-0238">DNA-binding</keyword>
<evidence type="ECO:0000313" key="5">
    <source>
        <dbReference type="Proteomes" id="UP000251558"/>
    </source>
</evidence>
<dbReference type="SUPFAM" id="SSF46894">
    <property type="entry name" value="C-terminal effector domain of the bipartite response regulators"/>
    <property type="match status" value="1"/>
</dbReference>
<proteinExistence type="predicted"/>
<dbReference type="Gene3D" id="3.40.50.10070">
    <property type="entry name" value="TolB, N-terminal domain"/>
    <property type="match status" value="1"/>
</dbReference>
<name>A0A330H214_9HYPH</name>
<dbReference type="InterPro" id="IPR001867">
    <property type="entry name" value="OmpR/PhoB-type_DNA-bd"/>
</dbReference>
<evidence type="ECO:0000256" key="1">
    <source>
        <dbReference type="ARBA" id="ARBA00023125"/>
    </source>
</evidence>
<dbReference type="InterPro" id="IPR016032">
    <property type="entry name" value="Sig_transdc_resp-reg_C-effctor"/>
</dbReference>
<feature type="DNA-binding region" description="OmpR/PhoB-type" evidence="2">
    <location>
        <begin position="3"/>
        <end position="101"/>
    </location>
</feature>
<dbReference type="AlphaFoldDB" id="A0A330H214"/>
<reference evidence="4 5" key="1">
    <citation type="submission" date="2018-07" db="EMBL/GenBank/DDBJ databases">
        <title>Diversity of Mesorhizobium strains in Brazil.</title>
        <authorList>
            <person name="Helene L.C.F."/>
            <person name="Dall'Agnol R."/>
            <person name="Delamuta J.R.M."/>
            <person name="Hungria M."/>
        </authorList>
    </citation>
    <scope>NUCLEOTIDE SEQUENCE [LARGE SCALE GENOMIC DNA]</scope>
    <source>
        <strain evidence="4 5">AC99b</strain>
    </source>
</reference>
<dbReference type="EMBL" id="QMBP01000037">
    <property type="protein sequence ID" value="RAZ82385.1"/>
    <property type="molecule type" value="Genomic_DNA"/>
</dbReference>
<dbReference type="GO" id="GO:0006355">
    <property type="term" value="P:regulation of DNA-templated transcription"/>
    <property type="evidence" value="ECO:0007669"/>
    <property type="project" value="InterPro"/>
</dbReference>
<evidence type="ECO:0000259" key="3">
    <source>
        <dbReference type="PROSITE" id="PS51755"/>
    </source>
</evidence>
<comment type="caution">
    <text evidence="4">The sequence shown here is derived from an EMBL/GenBank/DDBJ whole genome shotgun (WGS) entry which is preliminary data.</text>
</comment>
<sequence>MALELVTFGLFAFDCESGTLLRRGSSVAIGTRGRALLKALLEANGEVVTKSALMDAAWPCTNVEESNLTVQIAALRKVLGRAADGEEWIATVPRVGYRLVHSTPLRNRDVDTAVDPPLPQATGSTPSIAVMPFTNMSSDPEQEYFGDGLAEDLITDLSKVAGLLVIARHSSFVYKGKQADIRSIATDLSVRYVIEGSVRRAADRVRISAQIIDALDNRPLWAERFDRDLADIFALQDEIVARIVNSLSDLLPPVPSTAGQKPANLEAYDLFVRGRALVNQSVKGDRPARLLIERSIELDPGFAHDLQLRATEQARHRAKATMRTIRREVELWLVKRRLLGADDSMFKDVGVSSGNVDWLVRNGRGDRCR</sequence>
<dbReference type="SMART" id="SM00862">
    <property type="entry name" value="Trans_reg_C"/>
    <property type="match status" value="1"/>
</dbReference>
<dbReference type="Proteomes" id="UP000251558">
    <property type="component" value="Unassembled WGS sequence"/>
</dbReference>
<evidence type="ECO:0000313" key="4">
    <source>
        <dbReference type="EMBL" id="RAZ82385.1"/>
    </source>
</evidence>
<dbReference type="Gene3D" id="1.10.10.10">
    <property type="entry name" value="Winged helix-like DNA-binding domain superfamily/Winged helix DNA-binding domain"/>
    <property type="match status" value="1"/>
</dbReference>
<dbReference type="OrthoDB" id="9807521at2"/>
<dbReference type="GO" id="GO:0003677">
    <property type="term" value="F:DNA binding"/>
    <property type="evidence" value="ECO:0007669"/>
    <property type="project" value="UniProtKB-UniRule"/>
</dbReference>
<dbReference type="Pfam" id="PF00486">
    <property type="entry name" value="Trans_reg_C"/>
    <property type="match status" value="1"/>
</dbReference>
<keyword evidence="5" id="KW-1185">Reference proteome</keyword>
<gene>
    <name evidence="4" type="ORF">DPM33_34860</name>
</gene>
<dbReference type="RefSeq" id="WP_112102032.1">
    <property type="nucleotide sequence ID" value="NZ_QMBP01000037.1"/>
</dbReference>
<protein>
    <recommendedName>
        <fullName evidence="3">OmpR/PhoB-type domain-containing protein</fullName>
    </recommendedName>
</protein>
<evidence type="ECO:0000256" key="2">
    <source>
        <dbReference type="PROSITE-ProRule" id="PRU01091"/>
    </source>
</evidence>
<dbReference type="GO" id="GO:0000160">
    <property type="term" value="P:phosphorelay signal transduction system"/>
    <property type="evidence" value="ECO:0007669"/>
    <property type="project" value="InterPro"/>
</dbReference>
<dbReference type="InterPro" id="IPR036388">
    <property type="entry name" value="WH-like_DNA-bd_sf"/>
</dbReference>
<feature type="domain" description="OmpR/PhoB-type" evidence="3">
    <location>
        <begin position="3"/>
        <end position="101"/>
    </location>
</feature>
<dbReference type="PROSITE" id="PS51755">
    <property type="entry name" value="OMPR_PHOB"/>
    <property type="match status" value="1"/>
</dbReference>